<name>A0A444WF92_9FLAO</name>
<dbReference type="Gene3D" id="1.25.40.290">
    <property type="entry name" value="ARM repeat domains"/>
    <property type="match status" value="1"/>
</dbReference>
<dbReference type="AlphaFoldDB" id="A0A444WF92"/>
<dbReference type="RefSeq" id="WP_129750246.1">
    <property type="nucleotide sequence ID" value="NZ_JUIW01000003.1"/>
</dbReference>
<dbReference type="PANTHER" id="PTHR34070:SF1">
    <property type="entry name" value="DNA ALKYLATION REPAIR PROTEIN"/>
    <property type="match status" value="1"/>
</dbReference>
<dbReference type="EMBL" id="JUIW01000003">
    <property type="protein sequence ID" value="RYJ44489.1"/>
    <property type="molecule type" value="Genomic_DNA"/>
</dbReference>
<dbReference type="SUPFAM" id="SSF48371">
    <property type="entry name" value="ARM repeat"/>
    <property type="match status" value="1"/>
</dbReference>
<dbReference type="OrthoDB" id="9775346at2"/>
<keyword evidence="2" id="KW-1185">Reference proteome</keyword>
<comment type="caution">
    <text evidence="1">The sequence shown here is derived from an EMBL/GenBank/DDBJ whole genome shotgun (WGS) entry which is preliminary data.</text>
</comment>
<reference evidence="1 2" key="1">
    <citation type="submission" date="2014-12" db="EMBL/GenBank/DDBJ databases">
        <title>Genome sequence of Flavobacterium beibuense RSKm HC5.</title>
        <authorList>
            <person name="Kim J.F."/>
            <person name="Song J.Y."/>
            <person name="Kwak M.-J."/>
            <person name="Lee S.-W."/>
        </authorList>
    </citation>
    <scope>NUCLEOTIDE SEQUENCE [LARGE SCALE GENOMIC DNA]</scope>
    <source>
        <strain evidence="1 2">RSKm HC5</strain>
    </source>
</reference>
<evidence type="ECO:0000313" key="2">
    <source>
        <dbReference type="Proteomes" id="UP000289775"/>
    </source>
</evidence>
<dbReference type="InterPro" id="IPR016024">
    <property type="entry name" value="ARM-type_fold"/>
</dbReference>
<dbReference type="Proteomes" id="UP000289775">
    <property type="component" value="Unassembled WGS sequence"/>
</dbReference>
<organism evidence="1 2">
    <name type="scientific">Flavobacterium beibuense</name>
    <dbReference type="NCBI Taxonomy" id="657326"/>
    <lineage>
        <taxon>Bacteria</taxon>
        <taxon>Pseudomonadati</taxon>
        <taxon>Bacteroidota</taxon>
        <taxon>Flavobacteriia</taxon>
        <taxon>Flavobacteriales</taxon>
        <taxon>Flavobacteriaceae</taxon>
        <taxon>Flavobacterium</taxon>
    </lineage>
</organism>
<dbReference type="Pfam" id="PF08713">
    <property type="entry name" value="DNA_alkylation"/>
    <property type="match status" value="1"/>
</dbReference>
<protein>
    <submittedName>
        <fullName evidence="1">DNA alkylation repair enzyme AlkD</fullName>
    </submittedName>
</protein>
<gene>
    <name evidence="1" type="ORF">NU09_1099</name>
</gene>
<dbReference type="Gene3D" id="1.20.1660.10">
    <property type="entry name" value="Hypothetical protein (EF3068)"/>
    <property type="match status" value="1"/>
</dbReference>
<proteinExistence type="predicted"/>
<dbReference type="CDD" id="cd07064">
    <property type="entry name" value="AlkD_like_1"/>
    <property type="match status" value="1"/>
</dbReference>
<accession>A0A444WF92</accession>
<evidence type="ECO:0000313" key="1">
    <source>
        <dbReference type="EMBL" id="RYJ44489.1"/>
    </source>
</evidence>
<dbReference type="InterPro" id="IPR014825">
    <property type="entry name" value="DNA_alkylation"/>
</dbReference>
<sequence>MNFIDELTFGFKANANAENAKYMQDYMRGLFTFYGLKTNDRRAIFKEACLNHKQEIKTSCRDIALKLYEAEKREYHYCAIEVLIKELKKKFVKDDIVLIEHLIVTHSWWDSVDTISKYLLGVYLQQFPEETESVINRFSDSDNMWLNRSAIIFQLGYKKDTIEDILFAQSVKHKHSNEFFIQKAIGWALREYGKTNPQAVRDFVTKASLKPLSAREALKNL</sequence>
<dbReference type="PANTHER" id="PTHR34070">
    <property type="entry name" value="ARMADILLO-TYPE FOLD"/>
    <property type="match status" value="1"/>
</dbReference>